<evidence type="ECO:0000313" key="3">
    <source>
        <dbReference type="Proteomes" id="UP000199544"/>
    </source>
</evidence>
<evidence type="ECO:0000259" key="1">
    <source>
        <dbReference type="Pfam" id="PF17885"/>
    </source>
</evidence>
<proteinExistence type="predicted"/>
<reference evidence="3" key="1">
    <citation type="submission" date="2016-10" db="EMBL/GenBank/DDBJ databases">
        <authorList>
            <person name="Varghese N."/>
            <person name="Submissions S."/>
        </authorList>
    </citation>
    <scope>NUCLEOTIDE SEQUENCE [LARGE SCALE GENOMIC DNA]</scope>
    <source>
        <strain evidence="3">CGMCC 1.6854</strain>
    </source>
</reference>
<keyword evidence="3" id="KW-1185">Reference proteome</keyword>
<dbReference type="Pfam" id="PF17885">
    <property type="entry name" value="Smoa_sbd"/>
    <property type="match status" value="1"/>
</dbReference>
<accession>A0A1G9XYU9</accession>
<gene>
    <name evidence="2" type="ORF">SAMN04488137_3094</name>
</gene>
<sequence>MGSLKKRVGIIGGGTTGLQLAYALIEDFDVTIISHRTPEQVRSGRIMSTQVHFGPAREREKRFHMPDWKSGHMIESIHITVGDQKLFAGRLEKQALSVDQRLSYSTYAEDLERKGVTFQQRKIMDQDRETLVGEFDLVVDCTGKNGPIFPFPIEKELTPFQVPQRKCIVGYFKGVKPVSPCGVSVTVIPELGEMFEIPAEAESGPVTILFITAVPAGPLDMFRGIKTPEAFTIKMREAVEMFFPEIHSRIVDEQFALSDENGFLQVAITPEVRRPYVIQDHQLVLGCGDSVVLNDPITGQGCNLSSFCAEQLSDLLVEHKHDDQWGEKLGILYWNRIKPFVKEVTEWTNAMTQPLPGHVIQMLLGGAQDQETADQVARWFENPSSAHQIFLAKV</sequence>
<dbReference type="AlphaFoldDB" id="A0A1G9XYU9"/>
<protein>
    <submittedName>
        <fullName evidence="2">2-polyprenyl-6-methoxyphenol hydroxylase</fullName>
    </submittedName>
</protein>
<dbReference type="InterPro" id="IPR041654">
    <property type="entry name" value="StyA_sbd"/>
</dbReference>
<dbReference type="InterPro" id="IPR036188">
    <property type="entry name" value="FAD/NAD-bd_sf"/>
</dbReference>
<feature type="domain" description="Styrene monooxygenase StyA putative substrate binding" evidence="1">
    <location>
        <begin position="143"/>
        <end position="249"/>
    </location>
</feature>
<dbReference type="STRING" id="459525.SAMN04488137_3094"/>
<dbReference type="EMBL" id="FNHW01000001">
    <property type="protein sequence ID" value="SDN01944.1"/>
    <property type="molecule type" value="Genomic_DNA"/>
</dbReference>
<organism evidence="2 3">
    <name type="scientific">Fictibacillus solisalsi</name>
    <dbReference type="NCBI Taxonomy" id="459525"/>
    <lineage>
        <taxon>Bacteria</taxon>
        <taxon>Bacillati</taxon>
        <taxon>Bacillota</taxon>
        <taxon>Bacilli</taxon>
        <taxon>Bacillales</taxon>
        <taxon>Fictibacillaceae</taxon>
        <taxon>Fictibacillus</taxon>
    </lineage>
</organism>
<name>A0A1G9XYU9_9BACL</name>
<dbReference type="Proteomes" id="UP000199544">
    <property type="component" value="Unassembled WGS sequence"/>
</dbReference>
<dbReference type="SUPFAM" id="SSF51905">
    <property type="entry name" value="FAD/NAD(P)-binding domain"/>
    <property type="match status" value="1"/>
</dbReference>
<evidence type="ECO:0000313" key="2">
    <source>
        <dbReference type="EMBL" id="SDN01944.1"/>
    </source>
</evidence>
<dbReference type="Gene3D" id="3.50.50.60">
    <property type="entry name" value="FAD/NAD(P)-binding domain"/>
    <property type="match status" value="3"/>
</dbReference>